<protein>
    <submittedName>
        <fullName evidence="1">Uncharacterized protein</fullName>
    </submittedName>
</protein>
<evidence type="ECO:0000313" key="1">
    <source>
        <dbReference type="EMBL" id="OAH13791.1"/>
    </source>
</evidence>
<evidence type="ECO:0000313" key="2">
    <source>
        <dbReference type="Proteomes" id="UP000077381"/>
    </source>
</evidence>
<comment type="caution">
    <text evidence="1">The sequence shown here is derived from an EMBL/GenBank/DDBJ whole genome shotgun (WGS) entry which is preliminary data.</text>
</comment>
<name>A0A177HS01_9ACTN</name>
<sequence length="178" mass="19312">MSARAGEAFDLGRAVSEVEALLTEPVPATGPTVGEEEPDTYEWTVTRGEGFVILPLWESGSLTGLYEPEWNEAVETAEGHLADLVRELDRRWAAHRRVAMHVPLFRKQADQPMPPLFQALCDHDAYGDLTVWGPVPAGGEGDADRWVGVSVGHSDGDAPLVMVAVASDRPIVELEGEL</sequence>
<organism evidence="1 2">
    <name type="scientific">Streptomyces jeddahensis</name>
    <dbReference type="NCBI Taxonomy" id="1716141"/>
    <lineage>
        <taxon>Bacteria</taxon>
        <taxon>Bacillati</taxon>
        <taxon>Actinomycetota</taxon>
        <taxon>Actinomycetes</taxon>
        <taxon>Kitasatosporales</taxon>
        <taxon>Streptomycetaceae</taxon>
        <taxon>Streptomyces</taxon>
    </lineage>
</organism>
<dbReference type="RefSeq" id="WP_067276674.1">
    <property type="nucleotide sequence ID" value="NZ_LOHS01000072.1"/>
</dbReference>
<proteinExistence type="predicted"/>
<gene>
    <name evidence="1" type="ORF">STSP_27690</name>
</gene>
<reference evidence="1 2" key="1">
    <citation type="submission" date="2015-12" db="EMBL/GenBank/DDBJ databases">
        <title>Genome sequence of Streptomyces sp. G25.</title>
        <authorList>
            <person name="Poehlein A."/>
            <person name="Roettig A."/>
            <person name="Hiessl S."/>
            <person name="Hauschild P."/>
            <person name="Schauer J."/>
            <person name="Madkour M.H."/>
            <person name="Al-Ansari A.M."/>
            <person name="Almakishah N.H."/>
            <person name="Steinbuechel A."/>
            <person name="Daniel R."/>
        </authorList>
    </citation>
    <scope>NUCLEOTIDE SEQUENCE [LARGE SCALE GENOMIC DNA]</scope>
    <source>
        <strain evidence="2">G25(2015)</strain>
    </source>
</reference>
<dbReference type="OrthoDB" id="3370660at2"/>
<keyword evidence="2" id="KW-1185">Reference proteome</keyword>
<dbReference type="STRING" id="1716141.STSP_27690"/>
<dbReference type="Proteomes" id="UP000077381">
    <property type="component" value="Unassembled WGS sequence"/>
</dbReference>
<dbReference type="AlphaFoldDB" id="A0A177HS01"/>
<dbReference type="PATRIC" id="fig|1716141.3.peg.2917"/>
<dbReference type="EMBL" id="LOHS01000072">
    <property type="protein sequence ID" value="OAH13791.1"/>
    <property type="molecule type" value="Genomic_DNA"/>
</dbReference>
<accession>A0A177HS01</accession>